<name>A0A1F7YSR6_9BACT</name>
<feature type="binding site" evidence="5">
    <location>
        <position position="68"/>
    </location>
    <ligand>
        <name>Mg(2+)</name>
        <dbReference type="ChEBI" id="CHEBI:18420"/>
        <label>1</label>
        <note>catalytic</note>
    </ligand>
</feature>
<sequence>MSIPQNRVKLMRDLARKAGQAIVDPKLLQMKTLKVGNQDLLTLGDLESERIIVGSIKENFPEDKIMAEEGSPEEQTKGFDGFVWVVDPIDATVNYARGRNNSAVSIGIVQNDNPVAGAIYNPYLNELFWAIKGKGAYLNEDCIHVSSIDTFSKALCLTDNGAEGKDTRRNLQLLLDIPEFERIVITGSATLHFTEIASGRADFYLHTYLKPWDNAAGFVLVTEAGGTLRTLQNQVPSIYSSEVVTGNSKIVSEYFRTREKVC</sequence>
<dbReference type="GO" id="GO:0007165">
    <property type="term" value="P:signal transduction"/>
    <property type="evidence" value="ECO:0007669"/>
    <property type="project" value="TreeGrafter"/>
</dbReference>
<dbReference type="Gene3D" id="3.30.540.10">
    <property type="entry name" value="Fructose-1,6-Bisphosphatase, subunit A, domain 1"/>
    <property type="match status" value="1"/>
</dbReference>
<feature type="binding site" evidence="5">
    <location>
        <position position="213"/>
    </location>
    <ligand>
        <name>Mg(2+)</name>
        <dbReference type="ChEBI" id="CHEBI:18420"/>
        <label>1</label>
        <note>catalytic</note>
    </ligand>
</feature>
<keyword evidence="3" id="KW-0378">Hydrolase</keyword>
<dbReference type="STRING" id="1802500.A2801_03200"/>
<dbReference type="Gene3D" id="3.40.190.80">
    <property type="match status" value="1"/>
</dbReference>
<gene>
    <name evidence="6" type="ORF">A2801_03200</name>
</gene>
<evidence type="ECO:0000256" key="1">
    <source>
        <dbReference type="ARBA" id="ARBA00001946"/>
    </source>
</evidence>
<dbReference type="AlphaFoldDB" id="A0A1F7YSR6"/>
<dbReference type="GO" id="GO:0008934">
    <property type="term" value="F:inositol monophosphate 1-phosphatase activity"/>
    <property type="evidence" value="ECO:0007669"/>
    <property type="project" value="TreeGrafter"/>
</dbReference>
<dbReference type="Proteomes" id="UP000177263">
    <property type="component" value="Unassembled WGS sequence"/>
</dbReference>
<evidence type="ECO:0008006" key="8">
    <source>
        <dbReference type="Google" id="ProtNLM"/>
    </source>
</evidence>
<feature type="binding site" evidence="5">
    <location>
        <position position="87"/>
    </location>
    <ligand>
        <name>Mg(2+)</name>
        <dbReference type="ChEBI" id="CHEBI:18420"/>
        <label>1</label>
        <note>catalytic</note>
    </ligand>
</feature>
<dbReference type="GO" id="GO:0046854">
    <property type="term" value="P:phosphatidylinositol phosphate biosynthetic process"/>
    <property type="evidence" value="ECO:0007669"/>
    <property type="project" value="InterPro"/>
</dbReference>
<feature type="binding site" evidence="5">
    <location>
        <position position="90"/>
    </location>
    <ligand>
        <name>Mg(2+)</name>
        <dbReference type="ChEBI" id="CHEBI:18420"/>
        <label>2</label>
    </ligand>
</feature>
<protein>
    <recommendedName>
        <fullName evidence="8">Inositol-phosphate phosphatase</fullName>
    </recommendedName>
</protein>
<dbReference type="EMBL" id="MGGM01000001">
    <property type="protein sequence ID" value="OGM30352.1"/>
    <property type="molecule type" value="Genomic_DNA"/>
</dbReference>
<comment type="cofactor">
    <cofactor evidence="1 5">
        <name>Mg(2+)</name>
        <dbReference type="ChEBI" id="CHEBI:18420"/>
    </cofactor>
</comment>
<evidence type="ECO:0000256" key="5">
    <source>
        <dbReference type="PIRSR" id="PIRSR600760-2"/>
    </source>
</evidence>
<keyword evidence="2 5" id="KW-0479">Metal-binding</keyword>
<keyword evidence="4 5" id="KW-0460">Magnesium</keyword>
<proteinExistence type="predicted"/>
<dbReference type="InterPro" id="IPR020550">
    <property type="entry name" value="Inositol_monophosphatase_CS"/>
</dbReference>
<evidence type="ECO:0000256" key="3">
    <source>
        <dbReference type="ARBA" id="ARBA00022801"/>
    </source>
</evidence>
<dbReference type="PROSITE" id="PS00630">
    <property type="entry name" value="IMP_2"/>
    <property type="match status" value="1"/>
</dbReference>
<evidence type="ECO:0000313" key="7">
    <source>
        <dbReference type="Proteomes" id="UP000177263"/>
    </source>
</evidence>
<organism evidence="6 7">
    <name type="scientific">Candidatus Woesebacteria bacterium RIFCSPHIGHO2_01_FULL_41_10</name>
    <dbReference type="NCBI Taxonomy" id="1802500"/>
    <lineage>
        <taxon>Bacteria</taxon>
        <taxon>Candidatus Woeseibacteriota</taxon>
    </lineage>
</organism>
<dbReference type="Pfam" id="PF00459">
    <property type="entry name" value="Inositol_P"/>
    <property type="match status" value="1"/>
</dbReference>
<dbReference type="GO" id="GO:0006020">
    <property type="term" value="P:inositol metabolic process"/>
    <property type="evidence" value="ECO:0007669"/>
    <property type="project" value="TreeGrafter"/>
</dbReference>
<dbReference type="GO" id="GO:0046872">
    <property type="term" value="F:metal ion binding"/>
    <property type="evidence" value="ECO:0007669"/>
    <property type="project" value="UniProtKB-KW"/>
</dbReference>
<accession>A0A1F7YSR6</accession>
<reference evidence="6 7" key="1">
    <citation type="journal article" date="2016" name="Nat. Commun.">
        <title>Thousands of microbial genomes shed light on interconnected biogeochemical processes in an aquifer system.</title>
        <authorList>
            <person name="Anantharaman K."/>
            <person name="Brown C.T."/>
            <person name="Hug L.A."/>
            <person name="Sharon I."/>
            <person name="Castelle C.J."/>
            <person name="Probst A.J."/>
            <person name="Thomas B.C."/>
            <person name="Singh A."/>
            <person name="Wilkins M.J."/>
            <person name="Karaoz U."/>
            <person name="Brodie E.L."/>
            <person name="Williams K.H."/>
            <person name="Hubbard S.S."/>
            <person name="Banfield J.F."/>
        </authorList>
    </citation>
    <scope>NUCLEOTIDE SEQUENCE [LARGE SCALE GENOMIC DNA]</scope>
</reference>
<feature type="binding site" evidence="5">
    <location>
        <position position="89"/>
    </location>
    <ligand>
        <name>Mg(2+)</name>
        <dbReference type="ChEBI" id="CHEBI:18420"/>
        <label>1</label>
        <note>catalytic</note>
    </ligand>
</feature>
<dbReference type="FunFam" id="3.30.540.10:FF:000003">
    <property type="entry name" value="Inositol-1-monophosphatase"/>
    <property type="match status" value="1"/>
</dbReference>
<dbReference type="InterPro" id="IPR000760">
    <property type="entry name" value="Inositol_monophosphatase-like"/>
</dbReference>
<evidence type="ECO:0000256" key="2">
    <source>
        <dbReference type="ARBA" id="ARBA00022723"/>
    </source>
</evidence>
<evidence type="ECO:0000313" key="6">
    <source>
        <dbReference type="EMBL" id="OGM30352.1"/>
    </source>
</evidence>
<dbReference type="SUPFAM" id="SSF56655">
    <property type="entry name" value="Carbohydrate phosphatase"/>
    <property type="match status" value="1"/>
</dbReference>
<comment type="caution">
    <text evidence="6">The sequence shown here is derived from an EMBL/GenBank/DDBJ whole genome shotgun (WGS) entry which is preliminary data.</text>
</comment>
<dbReference type="PANTHER" id="PTHR20854">
    <property type="entry name" value="INOSITOL MONOPHOSPHATASE"/>
    <property type="match status" value="1"/>
</dbReference>
<evidence type="ECO:0000256" key="4">
    <source>
        <dbReference type="ARBA" id="ARBA00022842"/>
    </source>
</evidence>
<dbReference type="PANTHER" id="PTHR20854:SF4">
    <property type="entry name" value="INOSITOL-1-MONOPHOSPHATASE-RELATED"/>
    <property type="match status" value="1"/>
</dbReference>
<dbReference type="PRINTS" id="PR00377">
    <property type="entry name" value="IMPHPHTASES"/>
</dbReference>